<organism evidence="1 2">
    <name type="scientific">Salix dunnii</name>
    <dbReference type="NCBI Taxonomy" id="1413687"/>
    <lineage>
        <taxon>Eukaryota</taxon>
        <taxon>Viridiplantae</taxon>
        <taxon>Streptophyta</taxon>
        <taxon>Embryophyta</taxon>
        <taxon>Tracheophyta</taxon>
        <taxon>Spermatophyta</taxon>
        <taxon>Magnoliopsida</taxon>
        <taxon>eudicotyledons</taxon>
        <taxon>Gunneridae</taxon>
        <taxon>Pentapetalae</taxon>
        <taxon>rosids</taxon>
        <taxon>fabids</taxon>
        <taxon>Malpighiales</taxon>
        <taxon>Salicaceae</taxon>
        <taxon>Saliceae</taxon>
        <taxon>Salix</taxon>
    </lineage>
</organism>
<reference evidence="1 2" key="1">
    <citation type="submission" date="2020-10" db="EMBL/GenBank/DDBJ databases">
        <title>Plant Genome Project.</title>
        <authorList>
            <person name="Zhang R.-G."/>
        </authorList>
    </citation>
    <scope>NUCLEOTIDE SEQUENCE [LARGE SCALE GENOMIC DNA]</scope>
    <source>
        <strain evidence="1">FAFU-HL-1</strain>
        <tissue evidence="1">Leaf</tissue>
    </source>
</reference>
<dbReference type="EMBL" id="JADGMS010000015">
    <property type="protein sequence ID" value="KAF9667471.1"/>
    <property type="molecule type" value="Genomic_DNA"/>
</dbReference>
<dbReference type="Proteomes" id="UP000657918">
    <property type="component" value="Unassembled WGS sequence"/>
</dbReference>
<keyword evidence="2" id="KW-1185">Reference proteome</keyword>
<sequence>MSSLGPGFIPLVDTFSSSTSHVSFQVCFNKHQEGKKRSLVSEKSTSEYRIAALPETDQIKLGYLGFQRGIKLRTWDYYLEMKAVKAST</sequence>
<protein>
    <submittedName>
        <fullName evidence="1">Uncharacterized protein</fullName>
    </submittedName>
</protein>
<comment type="caution">
    <text evidence="1">The sequence shown here is derived from an EMBL/GenBank/DDBJ whole genome shotgun (WGS) entry which is preliminary data.</text>
</comment>
<accession>A0A835JDL1</accession>
<proteinExistence type="predicted"/>
<gene>
    <name evidence="1" type="ORF">SADUNF_Sadunf15G0026500</name>
</gene>
<evidence type="ECO:0000313" key="2">
    <source>
        <dbReference type="Proteomes" id="UP000657918"/>
    </source>
</evidence>
<name>A0A835JDL1_9ROSI</name>
<dbReference type="AlphaFoldDB" id="A0A835JDL1"/>
<evidence type="ECO:0000313" key="1">
    <source>
        <dbReference type="EMBL" id="KAF9667471.1"/>
    </source>
</evidence>